<dbReference type="PANTHER" id="PTHR47186:SF3">
    <property type="entry name" value="OS09G0267800 PROTEIN"/>
    <property type="match status" value="1"/>
</dbReference>
<dbReference type="Gene3D" id="3.80.10.10">
    <property type="entry name" value="Ribonuclease Inhibitor"/>
    <property type="match status" value="1"/>
</dbReference>
<dbReference type="Pfam" id="PF23598">
    <property type="entry name" value="LRR_14"/>
    <property type="match status" value="1"/>
</dbReference>
<dbReference type="Gramene" id="OE9A007744T1">
    <property type="protein sequence ID" value="OE9A007744C1"/>
    <property type="gene ID" value="OE9A007744"/>
</dbReference>
<dbReference type="SUPFAM" id="SSF52047">
    <property type="entry name" value="RNI-like"/>
    <property type="match status" value="1"/>
</dbReference>
<dbReference type="PANTHER" id="PTHR47186">
    <property type="entry name" value="LEUCINE-RICH REPEAT-CONTAINING PROTEIN 57"/>
    <property type="match status" value="1"/>
</dbReference>
<keyword evidence="4" id="KW-1185">Reference proteome</keyword>
<keyword evidence="1" id="KW-0677">Repeat</keyword>
<proteinExistence type="predicted"/>
<evidence type="ECO:0000313" key="4">
    <source>
        <dbReference type="Proteomes" id="UP000594638"/>
    </source>
</evidence>
<evidence type="ECO:0000313" key="3">
    <source>
        <dbReference type="EMBL" id="CAA2990736.1"/>
    </source>
</evidence>
<protein>
    <submittedName>
        <fullName evidence="3">Disease resistance RPP13 4</fullName>
    </submittedName>
</protein>
<evidence type="ECO:0000259" key="2">
    <source>
        <dbReference type="Pfam" id="PF23598"/>
    </source>
</evidence>
<dbReference type="InterPro" id="IPR055414">
    <property type="entry name" value="LRR_R13L4/SHOC2-like"/>
</dbReference>
<feature type="non-terminal residue" evidence="3">
    <location>
        <position position="1"/>
    </location>
</feature>
<dbReference type="InterPro" id="IPR032675">
    <property type="entry name" value="LRR_dom_sf"/>
</dbReference>
<accession>A0A8S0SGM1</accession>
<comment type="caution">
    <text evidence="3">The sequence shown here is derived from an EMBL/GenBank/DDBJ whole genome shotgun (WGS) entry which is preliminary data.</text>
</comment>
<gene>
    <name evidence="3" type="ORF">OLEA9_A007744</name>
</gene>
<dbReference type="OrthoDB" id="2973320at2759"/>
<dbReference type="AlphaFoldDB" id="A0A8S0SGM1"/>
<name>A0A8S0SGM1_OLEEU</name>
<dbReference type="Proteomes" id="UP000594638">
    <property type="component" value="Unassembled WGS sequence"/>
</dbReference>
<dbReference type="EMBL" id="CACTIH010004379">
    <property type="protein sequence ID" value="CAA2990736.1"/>
    <property type="molecule type" value="Genomic_DNA"/>
</dbReference>
<evidence type="ECO:0000256" key="1">
    <source>
        <dbReference type="ARBA" id="ARBA00022737"/>
    </source>
</evidence>
<organism evidence="3 4">
    <name type="scientific">Olea europaea subsp. europaea</name>
    <dbReference type="NCBI Taxonomy" id="158383"/>
    <lineage>
        <taxon>Eukaryota</taxon>
        <taxon>Viridiplantae</taxon>
        <taxon>Streptophyta</taxon>
        <taxon>Embryophyta</taxon>
        <taxon>Tracheophyta</taxon>
        <taxon>Spermatophyta</taxon>
        <taxon>Magnoliopsida</taxon>
        <taxon>eudicotyledons</taxon>
        <taxon>Gunneridae</taxon>
        <taxon>Pentapetalae</taxon>
        <taxon>asterids</taxon>
        <taxon>lamiids</taxon>
        <taxon>Lamiales</taxon>
        <taxon>Oleaceae</taxon>
        <taxon>Oleeae</taxon>
        <taxon>Olea</taxon>
    </lineage>
</organism>
<sequence>NLKRLPCCILNYEQLLVLDVRNCGSLEYLPQGLGRLTNLQVLLGFKPCKLSESRGCRIGELRSLIRLRRLSLQLSHGDEIGDDEVSALLNLQELLFLTISCFDCHDVGLVSKLDKLSPPEQLHKLSLRFYPGKITPVWLNPISLPMLRYLSVISGNLEKMHESFWGVESTVWKIEGLEFEALTDLNANWSMVSRVMPSLKILNVSWCPELDSFPVEDAGFRGGVWKREDESS</sequence>
<reference evidence="3 4" key="1">
    <citation type="submission" date="2019-12" db="EMBL/GenBank/DDBJ databases">
        <authorList>
            <person name="Alioto T."/>
            <person name="Alioto T."/>
            <person name="Gomez Garrido J."/>
        </authorList>
    </citation>
    <scope>NUCLEOTIDE SEQUENCE [LARGE SCALE GENOMIC DNA]</scope>
</reference>
<feature type="domain" description="Disease resistance R13L4/SHOC-2-like LRR" evidence="2">
    <location>
        <begin position="2"/>
        <end position="155"/>
    </location>
</feature>